<dbReference type="SMART" id="SM00184">
    <property type="entry name" value="RING"/>
    <property type="match status" value="1"/>
</dbReference>
<evidence type="ECO:0000256" key="4">
    <source>
        <dbReference type="PROSITE-ProRule" id="PRU00175"/>
    </source>
</evidence>
<evidence type="ECO:0000313" key="6">
    <source>
        <dbReference type="EMBL" id="KAF2643968.1"/>
    </source>
</evidence>
<dbReference type="EMBL" id="MU006779">
    <property type="protein sequence ID" value="KAF2643968.1"/>
    <property type="molecule type" value="Genomic_DNA"/>
</dbReference>
<dbReference type="Pfam" id="PF13639">
    <property type="entry name" value="zf-RING_2"/>
    <property type="match status" value="1"/>
</dbReference>
<name>A0A6A6SC27_9PLEO</name>
<dbReference type="GO" id="GO:0008270">
    <property type="term" value="F:zinc ion binding"/>
    <property type="evidence" value="ECO:0007669"/>
    <property type="project" value="UniProtKB-KW"/>
</dbReference>
<dbReference type="GO" id="GO:0061630">
    <property type="term" value="F:ubiquitin protein ligase activity"/>
    <property type="evidence" value="ECO:0007669"/>
    <property type="project" value="TreeGrafter"/>
</dbReference>
<gene>
    <name evidence="6" type="ORF">P280DRAFT_514943</name>
</gene>
<dbReference type="GO" id="GO:0016567">
    <property type="term" value="P:protein ubiquitination"/>
    <property type="evidence" value="ECO:0007669"/>
    <property type="project" value="TreeGrafter"/>
</dbReference>
<keyword evidence="1" id="KW-0479">Metal-binding</keyword>
<dbReference type="OrthoDB" id="8062037at2759"/>
<keyword evidence="3" id="KW-0862">Zinc</keyword>
<evidence type="ECO:0000256" key="1">
    <source>
        <dbReference type="ARBA" id="ARBA00022723"/>
    </source>
</evidence>
<proteinExistence type="predicted"/>
<dbReference type="AlphaFoldDB" id="A0A6A6SC27"/>
<evidence type="ECO:0000313" key="7">
    <source>
        <dbReference type="Proteomes" id="UP000799753"/>
    </source>
</evidence>
<organism evidence="6 7">
    <name type="scientific">Massarina eburnea CBS 473.64</name>
    <dbReference type="NCBI Taxonomy" id="1395130"/>
    <lineage>
        <taxon>Eukaryota</taxon>
        <taxon>Fungi</taxon>
        <taxon>Dikarya</taxon>
        <taxon>Ascomycota</taxon>
        <taxon>Pezizomycotina</taxon>
        <taxon>Dothideomycetes</taxon>
        <taxon>Pleosporomycetidae</taxon>
        <taxon>Pleosporales</taxon>
        <taxon>Massarineae</taxon>
        <taxon>Massarinaceae</taxon>
        <taxon>Massarina</taxon>
    </lineage>
</organism>
<dbReference type="InterPro" id="IPR013083">
    <property type="entry name" value="Znf_RING/FYVE/PHD"/>
</dbReference>
<evidence type="ECO:0000259" key="5">
    <source>
        <dbReference type="PROSITE" id="PS50089"/>
    </source>
</evidence>
<evidence type="ECO:0000256" key="3">
    <source>
        <dbReference type="ARBA" id="ARBA00022833"/>
    </source>
</evidence>
<keyword evidence="7" id="KW-1185">Reference proteome</keyword>
<evidence type="ECO:0000256" key="2">
    <source>
        <dbReference type="ARBA" id="ARBA00022771"/>
    </source>
</evidence>
<dbReference type="PANTHER" id="PTHR45969">
    <property type="entry name" value="RING ZINC FINGER PROTEIN-RELATED"/>
    <property type="match status" value="1"/>
</dbReference>
<reference evidence="6" key="1">
    <citation type="journal article" date="2020" name="Stud. Mycol.">
        <title>101 Dothideomycetes genomes: a test case for predicting lifestyles and emergence of pathogens.</title>
        <authorList>
            <person name="Haridas S."/>
            <person name="Albert R."/>
            <person name="Binder M."/>
            <person name="Bloem J."/>
            <person name="Labutti K."/>
            <person name="Salamov A."/>
            <person name="Andreopoulos B."/>
            <person name="Baker S."/>
            <person name="Barry K."/>
            <person name="Bills G."/>
            <person name="Bluhm B."/>
            <person name="Cannon C."/>
            <person name="Castanera R."/>
            <person name="Culley D."/>
            <person name="Daum C."/>
            <person name="Ezra D."/>
            <person name="Gonzalez J."/>
            <person name="Henrissat B."/>
            <person name="Kuo A."/>
            <person name="Liang C."/>
            <person name="Lipzen A."/>
            <person name="Lutzoni F."/>
            <person name="Magnuson J."/>
            <person name="Mondo S."/>
            <person name="Nolan M."/>
            <person name="Ohm R."/>
            <person name="Pangilinan J."/>
            <person name="Park H.-J."/>
            <person name="Ramirez L."/>
            <person name="Alfaro M."/>
            <person name="Sun H."/>
            <person name="Tritt A."/>
            <person name="Yoshinaga Y."/>
            <person name="Zwiers L.-H."/>
            <person name="Turgeon B."/>
            <person name="Goodwin S."/>
            <person name="Spatafora J."/>
            <person name="Crous P."/>
            <person name="Grigoriev I."/>
        </authorList>
    </citation>
    <scope>NUCLEOTIDE SEQUENCE</scope>
    <source>
        <strain evidence="6">CBS 473.64</strain>
    </source>
</reference>
<accession>A0A6A6SC27</accession>
<sequence>MPVFNMAHIPTQTKFYARSMKAVTLIPAGQECTVCCDECDLSVDVVKTPCNHFFHRQCLVDWFGKQLLDVNRDQAYAPDKGTCPNCRSPLFTVVGLSNRTITSNNWFQKIYVYRGTDFDKIIEEGEQRLEADGGRISRRTSDWVVGELIKIDSTLEAPARAAGFIIPQSLEGTLFRPIPTRQNPVNVDTDPDFHYVDATMRADLQALAHIVSTTVLDAEPNWVAEIDPIRRTYHDYGYPRTNYITNSRLHRLTICAALVAEVGRRAMFNNHVSFLQLLTHAEYLLLEAQRKARRYTATPIQYRRLLDRPDDIDSMGQLDNYSGNRLRVDWIVNLRIRVRGRGANPLGPLVPPTLDPSISGQYYNPFDEESY</sequence>
<dbReference type="PANTHER" id="PTHR45969:SF69">
    <property type="entry name" value="FINGER DOMAIN PROTEIN, PUTATIVE (AFU_ORTHOLOGUE AFUA_3G12190)-RELATED"/>
    <property type="match status" value="1"/>
</dbReference>
<keyword evidence="2 4" id="KW-0863">Zinc-finger</keyword>
<dbReference type="SUPFAM" id="SSF57850">
    <property type="entry name" value="RING/U-box"/>
    <property type="match status" value="1"/>
</dbReference>
<feature type="domain" description="RING-type" evidence="5">
    <location>
        <begin position="32"/>
        <end position="87"/>
    </location>
</feature>
<dbReference type="Proteomes" id="UP000799753">
    <property type="component" value="Unassembled WGS sequence"/>
</dbReference>
<dbReference type="Gene3D" id="3.30.40.10">
    <property type="entry name" value="Zinc/RING finger domain, C3HC4 (zinc finger)"/>
    <property type="match status" value="1"/>
</dbReference>
<dbReference type="InterPro" id="IPR001841">
    <property type="entry name" value="Znf_RING"/>
</dbReference>
<dbReference type="PROSITE" id="PS50089">
    <property type="entry name" value="ZF_RING_2"/>
    <property type="match status" value="1"/>
</dbReference>
<protein>
    <recommendedName>
        <fullName evidence="5">RING-type domain-containing protein</fullName>
    </recommendedName>
</protein>